<comment type="caution">
    <text evidence="2">The sequence shown here is derived from an EMBL/GenBank/DDBJ whole genome shotgun (WGS) entry which is preliminary data.</text>
</comment>
<feature type="compositionally biased region" description="Polar residues" evidence="1">
    <location>
        <begin position="233"/>
        <end position="256"/>
    </location>
</feature>
<feature type="compositionally biased region" description="Basic and acidic residues" evidence="1">
    <location>
        <begin position="200"/>
        <end position="212"/>
    </location>
</feature>
<protein>
    <submittedName>
        <fullName evidence="2">Uncharacterized protein</fullName>
    </submittedName>
</protein>
<feature type="compositionally biased region" description="Basic and acidic residues" evidence="1">
    <location>
        <begin position="151"/>
        <end position="173"/>
    </location>
</feature>
<sequence length="601" mass="69062">MEIPRKRTLLSSLKSDLMDRAMEPVQHTQLQPVRNEISKPHSKTTVTGIPTKTRLHCNHLKPKCHCLLSANKRVSRAGQKSLASGTSRRILISTRSVPRGELNGWKNYKKTCDSLSILDTNWRPGLDAYSKETREETQNNGNQNLLSDINKIGDKSNKGNKENSKKKVHFAEKNRKHSGSRNHKFHHKKHINTPGETNIIEDHGQNSSDHPKSSLKNYLGPMNNYNNNRDSSETSSTPEHLPHTASTLHDNDNTAPFSEERRGGEEYCRLCQCPRYHYPQTNVFDRMKYSSGEHYDKDCLSDPIQYSSKYENEDPCLLCSRYGKQPYICDDKDCCELGERHYINFHMPSHLKDTTKTSHFDKTRNLSQKLSSSMQHSNYESHLFTETIPYEPRTELVKNLKQRLELEEDYRKDKDLLKRNNFSRRWRSWDAEDVEAFKHCRLHNCHKAQDYGSHHKCIHRYLQNDRLFLEPTLTNSKGNSLCVECGAPQPSEPKKKPFMYHITLGGMRDSDSVMKPSDKGKVKLAGNLDSEISKHGSHHRLEIPGDISKHIYARLNKNIKHILPGCSGYSPSSWAVGRLASGFPCAKRHPSRSMALVDHMV</sequence>
<evidence type="ECO:0000313" key="3">
    <source>
        <dbReference type="Proteomes" id="UP001445076"/>
    </source>
</evidence>
<accession>A0AAW0Y2V9</accession>
<evidence type="ECO:0000313" key="2">
    <source>
        <dbReference type="EMBL" id="KAK8751138.1"/>
    </source>
</evidence>
<feature type="compositionally biased region" description="Polar residues" evidence="1">
    <location>
        <begin position="138"/>
        <end position="147"/>
    </location>
</feature>
<feature type="compositionally biased region" description="Basic residues" evidence="1">
    <location>
        <begin position="174"/>
        <end position="191"/>
    </location>
</feature>
<gene>
    <name evidence="2" type="ORF">OTU49_013174</name>
</gene>
<name>A0AAW0Y2V9_CHEQU</name>
<reference evidence="2 3" key="1">
    <citation type="journal article" date="2024" name="BMC Genomics">
        <title>Genome assembly of redclaw crayfish (Cherax quadricarinatus) provides insights into its immune adaptation and hypoxia tolerance.</title>
        <authorList>
            <person name="Liu Z."/>
            <person name="Zheng J."/>
            <person name="Li H."/>
            <person name="Fang K."/>
            <person name="Wang S."/>
            <person name="He J."/>
            <person name="Zhou D."/>
            <person name="Weng S."/>
            <person name="Chi M."/>
            <person name="Gu Z."/>
            <person name="He J."/>
            <person name="Li F."/>
            <person name="Wang M."/>
        </authorList>
    </citation>
    <scope>NUCLEOTIDE SEQUENCE [LARGE SCALE GENOMIC DNA]</scope>
    <source>
        <strain evidence="2">ZL_2023a</strain>
    </source>
</reference>
<dbReference type="EMBL" id="JARKIK010000006">
    <property type="protein sequence ID" value="KAK8751138.1"/>
    <property type="molecule type" value="Genomic_DNA"/>
</dbReference>
<organism evidence="2 3">
    <name type="scientific">Cherax quadricarinatus</name>
    <name type="common">Australian red claw crayfish</name>
    <dbReference type="NCBI Taxonomy" id="27406"/>
    <lineage>
        <taxon>Eukaryota</taxon>
        <taxon>Metazoa</taxon>
        <taxon>Ecdysozoa</taxon>
        <taxon>Arthropoda</taxon>
        <taxon>Crustacea</taxon>
        <taxon>Multicrustacea</taxon>
        <taxon>Malacostraca</taxon>
        <taxon>Eumalacostraca</taxon>
        <taxon>Eucarida</taxon>
        <taxon>Decapoda</taxon>
        <taxon>Pleocyemata</taxon>
        <taxon>Astacidea</taxon>
        <taxon>Parastacoidea</taxon>
        <taxon>Parastacidae</taxon>
        <taxon>Cherax</taxon>
    </lineage>
</organism>
<dbReference type="AlphaFoldDB" id="A0AAW0Y2V9"/>
<evidence type="ECO:0000256" key="1">
    <source>
        <dbReference type="SAM" id="MobiDB-lite"/>
    </source>
</evidence>
<dbReference type="Proteomes" id="UP001445076">
    <property type="component" value="Unassembled WGS sequence"/>
</dbReference>
<keyword evidence="3" id="KW-1185">Reference proteome</keyword>
<proteinExistence type="predicted"/>
<feature type="region of interest" description="Disordered" evidence="1">
    <location>
        <begin position="132"/>
        <end position="260"/>
    </location>
</feature>